<dbReference type="PANTHER" id="PTHR33744:SF1">
    <property type="entry name" value="DNA-BINDING TRANSCRIPTIONAL ACTIVATOR ADER"/>
    <property type="match status" value="1"/>
</dbReference>
<evidence type="ECO:0000313" key="5">
    <source>
        <dbReference type="EMBL" id="KAB7751723.1"/>
    </source>
</evidence>
<dbReference type="EMBL" id="ANBP01000054">
    <property type="protein sequence ID" value="KAB7751723.1"/>
    <property type="molecule type" value="Genomic_DNA"/>
</dbReference>
<dbReference type="InterPro" id="IPR025736">
    <property type="entry name" value="PucR_C-HTH_dom"/>
</dbReference>
<feature type="domain" description="RsbT co-antagonist protein RsbRD N-terminal" evidence="3">
    <location>
        <begin position="6"/>
        <end position="145"/>
    </location>
</feature>
<feature type="domain" description="CdaR GGDEF-like" evidence="4">
    <location>
        <begin position="165"/>
        <end position="267"/>
    </location>
</feature>
<comment type="caution">
    <text evidence="5">The sequence shown here is derived from an EMBL/GenBank/DDBJ whole genome shotgun (WGS) entry which is preliminary data.</text>
</comment>
<evidence type="ECO:0000259" key="2">
    <source>
        <dbReference type="Pfam" id="PF13556"/>
    </source>
</evidence>
<evidence type="ECO:0000256" key="1">
    <source>
        <dbReference type="ARBA" id="ARBA00006754"/>
    </source>
</evidence>
<dbReference type="Pfam" id="PF14361">
    <property type="entry name" value="RsbRD_N"/>
    <property type="match status" value="1"/>
</dbReference>
<proteinExistence type="inferred from homology"/>
<evidence type="ECO:0000259" key="4">
    <source>
        <dbReference type="Pfam" id="PF17853"/>
    </source>
</evidence>
<evidence type="ECO:0000313" key="6">
    <source>
        <dbReference type="Proteomes" id="UP000325690"/>
    </source>
</evidence>
<dbReference type="AlphaFoldDB" id="A0A5N5UQ79"/>
<sequence>MRAQIPDLLDEVYTTLTERIRLYRDAQIVPADDLRSSISDHAHAFLAIVTDPDTDPDPSTARAIGIRRAHQGLPLSDVLREVHIALSRLWEGLLARALQEKCDIETATMLSATSRIWQLIDARSVAVAEAYRAASAEVSGTFGEQRAAMVEAVMSGCTAPGADPVRAAAILGLPPDAEYVVVVADIGGAAEGGAPPFEAALAAKGVVSAWRSTPALLEGVVAVRPGDHEVALEILREVATGPTGVSPSYRSLTDSPRSLELSRAAMAALGPDRAEVNEFEASPLNALLARAPGEATRLMREVFGRLTALPDDDREMLLETLSAYFAHGGSAEAAAKALHCHANTVRYRLRRLHELTGRTLTSPQSIAEVIMAMYAMRMNPRWSASEE</sequence>
<comment type="similarity">
    <text evidence="1">Belongs to the CdaR family.</text>
</comment>
<dbReference type="Gene3D" id="1.10.10.2840">
    <property type="entry name" value="PucR C-terminal helix-turn-helix domain"/>
    <property type="match status" value="1"/>
</dbReference>
<organism evidence="5 6">
    <name type="scientific">Mycolicibacterium phlei DSM 43239 = CCUG 21000</name>
    <dbReference type="NCBI Taxonomy" id="1226750"/>
    <lineage>
        <taxon>Bacteria</taxon>
        <taxon>Bacillati</taxon>
        <taxon>Actinomycetota</taxon>
        <taxon>Actinomycetes</taxon>
        <taxon>Mycobacteriales</taxon>
        <taxon>Mycobacteriaceae</taxon>
        <taxon>Mycolicibacterium</taxon>
    </lineage>
</organism>
<name>A0A5N5UQ79_MYCPH</name>
<evidence type="ECO:0000259" key="3">
    <source>
        <dbReference type="Pfam" id="PF14361"/>
    </source>
</evidence>
<protein>
    <submittedName>
        <fullName evidence="5">Uncharacterized protein</fullName>
    </submittedName>
</protein>
<dbReference type="PANTHER" id="PTHR33744">
    <property type="entry name" value="CARBOHYDRATE DIACID REGULATOR"/>
    <property type="match status" value="1"/>
</dbReference>
<gene>
    <name evidence="5" type="ORF">MPHL21000_23405</name>
</gene>
<dbReference type="InterPro" id="IPR051448">
    <property type="entry name" value="CdaR-like_regulators"/>
</dbReference>
<reference evidence="5 6" key="1">
    <citation type="submission" date="2012-10" db="EMBL/GenBank/DDBJ databases">
        <title>The draft sequence of the Mycobacterium pheli genome.</title>
        <authorList>
            <person name="Pettersson B.M.F."/>
            <person name="Das S."/>
            <person name="Dasgupta S."/>
            <person name="Bhattacharya A."/>
            <person name="Kirsebom L.A."/>
        </authorList>
    </citation>
    <scope>NUCLEOTIDE SEQUENCE [LARGE SCALE GENOMIC DNA]</scope>
    <source>
        <strain evidence="5 6">CCUG 21000</strain>
    </source>
</reference>
<dbReference type="InterPro" id="IPR042070">
    <property type="entry name" value="PucR_C-HTH_sf"/>
</dbReference>
<dbReference type="Pfam" id="PF13556">
    <property type="entry name" value="HTH_30"/>
    <property type="match status" value="1"/>
</dbReference>
<dbReference type="InterPro" id="IPR025751">
    <property type="entry name" value="RsbRD_N_dom"/>
</dbReference>
<accession>A0A5N5UQ79</accession>
<dbReference type="Proteomes" id="UP000325690">
    <property type="component" value="Unassembled WGS sequence"/>
</dbReference>
<dbReference type="InterPro" id="IPR041522">
    <property type="entry name" value="CdaR_GGDEF"/>
</dbReference>
<dbReference type="Pfam" id="PF17853">
    <property type="entry name" value="GGDEF_2"/>
    <property type="match status" value="1"/>
</dbReference>
<feature type="domain" description="PucR C-terminal helix-turn-helix" evidence="2">
    <location>
        <begin position="317"/>
        <end position="374"/>
    </location>
</feature>
<keyword evidence="6" id="KW-1185">Reference proteome</keyword>